<evidence type="ECO:0000313" key="1">
    <source>
        <dbReference type="EMBL" id="CAE6494469.1"/>
    </source>
</evidence>
<dbReference type="Proteomes" id="UP000655759">
    <property type="component" value="Unassembled WGS sequence"/>
</dbReference>
<reference evidence="1" key="1">
    <citation type="submission" date="2021-02" db="EMBL/GenBank/DDBJ databases">
        <authorList>
            <person name="Han P."/>
        </authorList>
    </citation>
    <scope>NUCLEOTIDE SEQUENCE</scope>
    <source>
        <strain evidence="1">Candidatus Nitrosotenuis uzonensis 5A</strain>
    </source>
</reference>
<sequence>MEEKKLEMINAIETGTFHEWVEKPDDYSHWNVYEYYSIFEGYDYAKYPQEPIEQKSVALESIIPPPLKQIKLGIKLGHIICDKDKSPVWNIHFKPACVFPDSEMKLLERGWAKLRLVLPGSGDPIKELEWTGQNEVTYKILGNIRYGDEPPPSTLDEKKKIVWEYAQQYHPGERFLEYSISTSGLYHFNVGDKVQFDLLEWGNYSECWNLKLRIIDIHDKPVYEDNSVRFCLEPLTDGQPGWFASYSMGQEFDEFVCDKTGYYRIEVSNGEIFPPTILKNFACLGTE</sequence>
<name>A0A812EYX6_9ARCH</name>
<gene>
    <name evidence="1" type="ORF">NUZ5A_50287</name>
</gene>
<dbReference type="AlphaFoldDB" id="A0A812EYX6"/>
<accession>A0A812EYX6</accession>
<proteinExistence type="predicted"/>
<evidence type="ECO:0000313" key="2">
    <source>
        <dbReference type="Proteomes" id="UP000655759"/>
    </source>
</evidence>
<protein>
    <submittedName>
        <fullName evidence="1">Uncharacterized protein</fullName>
    </submittedName>
</protein>
<organism evidence="1 2">
    <name type="scientific">Candidatus Nitrosotenuis uzonensis</name>
    <dbReference type="NCBI Taxonomy" id="1407055"/>
    <lineage>
        <taxon>Archaea</taxon>
        <taxon>Nitrososphaerota</taxon>
        <taxon>Candidatus Nitrosotenuis</taxon>
    </lineage>
</organism>
<comment type="caution">
    <text evidence="1">The sequence shown here is derived from an EMBL/GenBank/DDBJ whole genome shotgun (WGS) entry which is preliminary data.</text>
</comment>
<dbReference type="RefSeq" id="WP_205099203.1">
    <property type="nucleotide sequence ID" value="NZ_CAJNAQ010000005.1"/>
</dbReference>
<dbReference type="EMBL" id="CAJNAQ010000005">
    <property type="protein sequence ID" value="CAE6494469.1"/>
    <property type="molecule type" value="Genomic_DNA"/>
</dbReference>